<organism evidence="1 2">
    <name type="scientific">Paenibacillus brasilensis</name>
    <dbReference type="NCBI Taxonomy" id="128574"/>
    <lineage>
        <taxon>Bacteria</taxon>
        <taxon>Bacillati</taxon>
        <taxon>Bacillota</taxon>
        <taxon>Bacilli</taxon>
        <taxon>Bacillales</taxon>
        <taxon>Paenibacillaceae</taxon>
        <taxon>Paenibacillus</taxon>
    </lineage>
</organism>
<proteinExistence type="predicted"/>
<evidence type="ECO:0008006" key="3">
    <source>
        <dbReference type="Google" id="ProtNLM"/>
    </source>
</evidence>
<sequence>MRHHRDIIMAKRIRAGETKSMDDFTKKRIMKIMDKYTQNAVPEHVKNQIKISYKIRGNHVTLIEERQGYKSDQWVQMPVAQFRLDENEWKIYWQDSKGKWHFIDDIEPNEDFEKQLKIVDEGHNGLFWG</sequence>
<reference evidence="1 2" key="1">
    <citation type="submission" date="2023-07" db="EMBL/GenBank/DDBJ databases">
        <title>Genomic Encyclopedia of Type Strains, Phase IV (KMG-IV): sequencing the most valuable type-strain genomes for metagenomic binning, comparative biology and taxonomic classification.</title>
        <authorList>
            <person name="Goeker M."/>
        </authorList>
    </citation>
    <scope>NUCLEOTIDE SEQUENCE [LARGE SCALE GENOMIC DNA]</scope>
    <source>
        <strain evidence="1 2">DSM 14914</strain>
    </source>
</reference>
<comment type="caution">
    <text evidence="1">The sequence shown here is derived from an EMBL/GenBank/DDBJ whole genome shotgun (WGS) entry which is preliminary data.</text>
</comment>
<keyword evidence="2" id="KW-1185">Reference proteome</keyword>
<dbReference type="InterPro" id="IPR021388">
    <property type="entry name" value="DUF3024"/>
</dbReference>
<dbReference type="Pfam" id="PF11225">
    <property type="entry name" value="DUF3024"/>
    <property type="match status" value="1"/>
</dbReference>
<gene>
    <name evidence="1" type="ORF">QOZ95_004981</name>
</gene>
<evidence type="ECO:0000313" key="1">
    <source>
        <dbReference type="EMBL" id="MDQ0496781.1"/>
    </source>
</evidence>
<dbReference type="EMBL" id="JAUSWA010000044">
    <property type="protein sequence ID" value="MDQ0496781.1"/>
    <property type="molecule type" value="Genomic_DNA"/>
</dbReference>
<protein>
    <recommendedName>
        <fullName evidence="3">DUF3024 domain-containing protein</fullName>
    </recommendedName>
</protein>
<dbReference type="Proteomes" id="UP001242811">
    <property type="component" value="Unassembled WGS sequence"/>
</dbReference>
<name>A0ABU0L6A2_9BACL</name>
<accession>A0ABU0L6A2</accession>
<evidence type="ECO:0000313" key="2">
    <source>
        <dbReference type="Proteomes" id="UP001242811"/>
    </source>
</evidence>